<dbReference type="InterPro" id="IPR036271">
    <property type="entry name" value="Tet_transcr_reg_TetR-rel_C_sf"/>
</dbReference>
<dbReference type="PRINTS" id="PR00455">
    <property type="entry name" value="HTHTETR"/>
</dbReference>
<dbReference type="SUPFAM" id="SSF46689">
    <property type="entry name" value="Homeodomain-like"/>
    <property type="match status" value="1"/>
</dbReference>
<dbReference type="AlphaFoldDB" id="A0A5J6QNH2"/>
<keyword evidence="5" id="KW-1133">Transmembrane helix</keyword>
<dbReference type="EMBL" id="CP043311">
    <property type="protein sequence ID" value="QEY64328.1"/>
    <property type="molecule type" value="Genomic_DNA"/>
</dbReference>
<keyword evidence="1" id="KW-0805">Transcription regulation</keyword>
<evidence type="ECO:0000256" key="1">
    <source>
        <dbReference type="ARBA" id="ARBA00023015"/>
    </source>
</evidence>
<dbReference type="InterPro" id="IPR050109">
    <property type="entry name" value="HTH-type_TetR-like_transc_reg"/>
</dbReference>
<dbReference type="PROSITE" id="PS01081">
    <property type="entry name" value="HTH_TETR_1"/>
    <property type="match status" value="1"/>
</dbReference>
<dbReference type="Gene3D" id="1.10.357.10">
    <property type="entry name" value="Tetracycline Repressor, domain 2"/>
    <property type="match status" value="1"/>
</dbReference>
<keyword evidence="8" id="KW-1185">Reference proteome</keyword>
<sequence length="212" mass="23217">MTRPRSPGRPTGDSQLQRERLLDAATDAFAHIGIHAASLRGIAQQAGVTPALVNYYFGNKERLVDALVEERLLPLFQGMAERLHQVGDDPLDLVSAFVRGMSANLSRNPWLPPLWVREVLCEGGALRDMLASRFAPMVPVLLAERFARAQAGGRLNPDIDPRLLVVSLVGMVMLPYAAGPIWRGIFASPELGDEAMVKHILALLERGLEVKP</sequence>
<accession>A0A5J6QNH2</accession>
<dbReference type="InterPro" id="IPR001647">
    <property type="entry name" value="HTH_TetR"/>
</dbReference>
<proteinExistence type="predicted"/>
<feature type="domain" description="HTH tetR-type" evidence="6">
    <location>
        <begin position="15"/>
        <end position="75"/>
    </location>
</feature>
<name>A0A5J6QNH2_9GAMM</name>
<dbReference type="GO" id="GO:0000976">
    <property type="term" value="F:transcription cis-regulatory region binding"/>
    <property type="evidence" value="ECO:0007669"/>
    <property type="project" value="TreeGrafter"/>
</dbReference>
<dbReference type="PANTHER" id="PTHR30055:SF234">
    <property type="entry name" value="HTH-TYPE TRANSCRIPTIONAL REGULATOR BETI"/>
    <property type="match status" value="1"/>
</dbReference>
<dbReference type="KEGG" id="plal:FXN65_20540"/>
<organism evidence="7 8">
    <name type="scientific">Metapseudomonas lalkuanensis</name>
    <dbReference type="NCBI Taxonomy" id="2604832"/>
    <lineage>
        <taxon>Bacteria</taxon>
        <taxon>Pseudomonadati</taxon>
        <taxon>Pseudomonadota</taxon>
        <taxon>Gammaproteobacteria</taxon>
        <taxon>Pseudomonadales</taxon>
        <taxon>Pseudomonadaceae</taxon>
        <taxon>Metapseudomonas</taxon>
    </lineage>
</organism>
<dbReference type="GO" id="GO:0003700">
    <property type="term" value="F:DNA-binding transcription factor activity"/>
    <property type="evidence" value="ECO:0007669"/>
    <property type="project" value="TreeGrafter"/>
</dbReference>
<gene>
    <name evidence="7" type="ORF">FXN65_20540</name>
</gene>
<keyword evidence="5" id="KW-0472">Membrane</keyword>
<keyword evidence="3" id="KW-0804">Transcription</keyword>
<protein>
    <submittedName>
        <fullName evidence="7">TetR/AcrR family transcriptional regulator</fullName>
    </submittedName>
</protein>
<dbReference type="Pfam" id="PF00440">
    <property type="entry name" value="TetR_N"/>
    <property type="match status" value="1"/>
</dbReference>
<dbReference type="InterPro" id="IPR023772">
    <property type="entry name" value="DNA-bd_HTH_TetR-type_CS"/>
</dbReference>
<evidence type="ECO:0000259" key="6">
    <source>
        <dbReference type="PROSITE" id="PS50977"/>
    </source>
</evidence>
<dbReference type="PROSITE" id="PS50977">
    <property type="entry name" value="HTH_TETR_2"/>
    <property type="match status" value="1"/>
</dbReference>
<evidence type="ECO:0000256" key="4">
    <source>
        <dbReference type="PROSITE-ProRule" id="PRU00335"/>
    </source>
</evidence>
<feature type="DNA-binding region" description="H-T-H motif" evidence="4">
    <location>
        <begin position="38"/>
        <end position="57"/>
    </location>
</feature>
<evidence type="ECO:0000313" key="7">
    <source>
        <dbReference type="EMBL" id="QEY64328.1"/>
    </source>
</evidence>
<evidence type="ECO:0000256" key="5">
    <source>
        <dbReference type="SAM" id="Phobius"/>
    </source>
</evidence>
<dbReference type="Proteomes" id="UP000327179">
    <property type="component" value="Chromosome"/>
</dbReference>
<evidence type="ECO:0000313" key="8">
    <source>
        <dbReference type="Proteomes" id="UP000327179"/>
    </source>
</evidence>
<feature type="transmembrane region" description="Helical" evidence="5">
    <location>
        <begin position="163"/>
        <end position="182"/>
    </location>
</feature>
<dbReference type="PANTHER" id="PTHR30055">
    <property type="entry name" value="HTH-TYPE TRANSCRIPTIONAL REGULATOR RUTR"/>
    <property type="match status" value="1"/>
</dbReference>
<dbReference type="SUPFAM" id="SSF48498">
    <property type="entry name" value="Tetracyclin repressor-like, C-terminal domain"/>
    <property type="match status" value="1"/>
</dbReference>
<keyword evidence="5" id="KW-0812">Transmembrane</keyword>
<dbReference type="InterPro" id="IPR009057">
    <property type="entry name" value="Homeodomain-like_sf"/>
</dbReference>
<evidence type="ECO:0000256" key="3">
    <source>
        <dbReference type="ARBA" id="ARBA00023163"/>
    </source>
</evidence>
<evidence type="ECO:0000256" key="2">
    <source>
        <dbReference type="ARBA" id="ARBA00023125"/>
    </source>
</evidence>
<keyword evidence="2 4" id="KW-0238">DNA-binding</keyword>
<reference evidence="7 8" key="1">
    <citation type="submission" date="2019-08" db="EMBL/GenBank/DDBJ databases">
        <title>Whole-genome Sequencing of e-waste polymer degrading bacterium Pseudomonas sp. strain PE08.</title>
        <authorList>
            <person name="Kirdat K."/>
            <person name="Debbarma P."/>
            <person name="Narawade N."/>
            <person name="Suyal D."/>
            <person name="Thorat V."/>
            <person name="Shouche Y."/>
            <person name="Goel R."/>
            <person name="Yadav A."/>
        </authorList>
    </citation>
    <scope>NUCLEOTIDE SEQUENCE [LARGE SCALE GENOMIC DNA]</scope>
    <source>
        <strain evidence="7 8">PE08</strain>
    </source>
</reference>